<sequence length="378" mass="41030">MIEYPSTPEAEAQLVQDCRDGRPGAVVTLYRHHWEPALRYARRLSSSTYDAEDIAATAFLKSLTAMRRGKGPAGPFRPYIFTAVRSVASDHYSTAQQAFPMADDRTANGTGPHDFRSPDHDYVAEAFAALPLRWQRVLWYVEIEGLKPREVAPLLGIEPNALSAVLRRARKGLRAAYLTVYIRETPNTGCEIMLHLLSLSAQGQAGPGQRATLDRHARNCQDCNAALKRLGGVHSGLRSVMHPGLIMTLICPVTAMRILEIVPVPGQHAIEQLNYSMLHGLNPARALLHGIRAIAGTAAVIAAIIIAPASPAQSPEPVHLTPSIRVRGTYGTAAGIPTGERPQLQHQANDAVNRTARVPVPAVPNDRRTPNARPASGR</sequence>
<dbReference type="InterPro" id="IPR036388">
    <property type="entry name" value="WH-like_DNA-bd_sf"/>
</dbReference>
<accession>A0AAW8DFJ3</accession>
<dbReference type="Gene3D" id="1.10.1740.10">
    <property type="match status" value="1"/>
</dbReference>
<dbReference type="Proteomes" id="UP001242995">
    <property type="component" value="Unassembled WGS sequence"/>
</dbReference>
<proteinExistence type="inferred from homology"/>
<dbReference type="EMBL" id="JAUSRG010000003">
    <property type="protein sequence ID" value="MDP9904671.1"/>
    <property type="molecule type" value="Genomic_DNA"/>
</dbReference>
<dbReference type="Pfam" id="PF04542">
    <property type="entry name" value="Sigma70_r2"/>
    <property type="match status" value="1"/>
</dbReference>
<keyword evidence="4" id="KW-0238">DNA-binding</keyword>
<dbReference type="InterPro" id="IPR014284">
    <property type="entry name" value="RNA_pol_sigma-70_dom"/>
</dbReference>
<dbReference type="Proteomes" id="UP001230951">
    <property type="component" value="Unassembled WGS sequence"/>
</dbReference>
<dbReference type="SUPFAM" id="SSF88659">
    <property type="entry name" value="Sigma3 and sigma4 domains of RNA polymerase sigma factors"/>
    <property type="match status" value="1"/>
</dbReference>
<comment type="similarity">
    <text evidence="1">Belongs to the sigma-70 factor family. ECF subfamily.</text>
</comment>
<evidence type="ECO:0000256" key="3">
    <source>
        <dbReference type="ARBA" id="ARBA00023082"/>
    </source>
</evidence>
<keyword evidence="10" id="KW-1185">Reference proteome</keyword>
<dbReference type="InterPro" id="IPR007627">
    <property type="entry name" value="RNA_pol_sigma70_r2"/>
</dbReference>
<dbReference type="EMBL" id="JAUSTF010000004">
    <property type="protein sequence ID" value="MDQ0180900.1"/>
    <property type="molecule type" value="Genomic_DNA"/>
</dbReference>
<dbReference type="AlphaFoldDB" id="A0AAW8DFJ3"/>
<dbReference type="GO" id="GO:0016987">
    <property type="term" value="F:sigma factor activity"/>
    <property type="evidence" value="ECO:0007669"/>
    <property type="project" value="UniProtKB-KW"/>
</dbReference>
<dbReference type="PANTHER" id="PTHR43133:SF8">
    <property type="entry name" value="RNA POLYMERASE SIGMA FACTOR HI_1459-RELATED"/>
    <property type="match status" value="1"/>
</dbReference>
<dbReference type="SUPFAM" id="SSF88946">
    <property type="entry name" value="Sigma2 domain of RNA polymerase sigma factors"/>
    <property type="match status" value="1"/>
</dbReference>
<dbReference type="InterPro" id="IPR013324">
    <property type="entry name" value="RNA_pol_sigma_r3/r4-like"/>
</dbReference>
<dbReference type="NCBIfam" id="TIGR02937">
    <property type="entry name" value="sigma70-ECF"/>
    <property type="match status" value="1"/>
</dbReference>
<evidence type="ECO:0000256" key="4">
    <source>
        <dbReference type="ARBA" id="ARBA00023125"/>
    </source>
</evidence>
<comment type="caution">
    <text evidence="8">The sequence shown here is derived from an EMBL/GenBank/DDBJ whole genome shotgun (WGS) entry which is preliminary data.</text>
</comment>
<organism evidence="8 11">
    <name type="scientific">Arthrobacter bambusae</name>
    <dbReference type="NCBI Taxonomy" id="1338426"/>
    <lineage>
        <taxon>Bacteria</taxon>
        <taxon>Bacillati</taxon>
        <taxon>Actinomycetota</taxon>
        <taxon>Actinomycetes</taxon>
        <taxon>Micrococcales</taxon>
        <taxon>Micrococcaceae</taxon>
        <taxon>Arthrobacter</taxon>
    </lineage>
</organism>
<dbReference type="GO" id="GO:0003677">
    <property type="term" value="F:DNA binding"/>
    <property type="evidence" value="ECO:0007669"/>
    <property type="project" value="UniProtKB-KW"/>
</dbReference>
<dbReference type="PANTHER" id="PTHR43133">
    <property type="entry name" value="RNA POLYMERASE ECF-TYPE SIGMA FACTO"/>
    <property type="match status" value="1"/>
</dbReference>
<evidence type="ECO:0000313" key="9">
    <source>
        <dbReference type="EMBL" id="MDQ0180900.1"/>
    </source>
</evidence>
<dbReference type="InterPro" id="IPR039425">
    <property type="entry name" value="RNA_pol_sigma-70-like"/>
</dbReference>
<reference evidence="8 10" key="1">
    <citation type="submission" date="2023-07" db="EMBL/GenBank/DDBJ databases">
        <title>Sorghum-associated microbial communities from plants grown in Nebraska, USA.</title>
        <authorList>
            <person name="Schachtman D."/>
        </authorList>
    </citation>
    <scope>NUCLEOTIDE SEQUENCE</scope>
    <source>
        <strain evidence="8">DS1006</strain>
        <strain evidence="9 10">DS1016</strain>
    </source>
</reference>
<keyword evidence="2" id="KW-0805">Transcription regulation</keyword>
<dbReference type="RefSeq" id="WP_306960505.1">
    <property type="nucleotide sequence ID" value="NZ_JAUSRG010000003.1"/>
</dbReference>
<gene>
    <name evidence="8" type="ORF">J2S90_001626</name>
    <name evidence="9" type="ORF">J2S93_002327</name>
</gene>
<evidence type="ECO:0000256" key="1">
    <source>
        <dbReference type="ARBA" id="ARBA00010641"/>
    </source>
</evidence>
<feature type="domain" description="RNA polymerase sigma-70 region 2" evidence="7">
    <location>
        <begin position="29"/>
        <end position="96"/>
    </location>
</feature>
<evidence type="ECO:0000313" key="8">
    <source>
        <dbReference type="EMBL" id="MDP9904671.1"/>
    </source>
</evidence>
<keyword evidence="5" id="KW-0804">Transcription</keyword>
<evidence type="ECO:0000259" key="7">
    <source>
        <dbReference type="Pfam" id="PF04542"/>
    </source>
</evidence>
<evidence type="ECO:0000256" key="5">
    <source>
        <dbReference type="ARBA" id="ARBA00023163"/>
    </source>
</evidence>
<evidence type="ECO:0000313" key="11">
    <source>
        <dbReference type="Proteomes" id="UP001242995"/>
    </source>
</evidence>
<evidence type="ECO:0000313" key="10">
    <source>
        <dbReference type="Proteomes" id="UP001230951"/>
    </source>
</evidence>
<dbReference type="GO" id="GO:0006352">
    <property type="term" value="P:DNA-templated transcription initiation"/>
    <property type="evidence" value="ECO:0007669"/>
    <property type="project" value="InterPro"/>
</dbReference>
<evidence type="ECO:0000256" key="6">
    <source>
        <dbReference type="SAM" id="MobiDB-lite"/>
    </source>
</evidence>
<keyword evidence="3" id="KW-0731">Sigma factor</keyword>
<protein>
    <submittedName>
        <fullName evidence="8">RNA polymerase sigma factor (Sigma-70 family)</fullName>
    </submittedName>
</protein>
<name>A0AAW8DFJ3_9MICC</name>
<dbReference type="Gene3D" id="1.10.10.10">
    <property type="entry name" value="Winged helix-like DNA-binding domain superfamily/Winged helix DNA-binding domain"/>
    <property type="match status" value="1"/>
</dbReference>
<dbReference type="InterPro" id="IPR013325">
    <property type="entry name" value="RNA_pol_sigma_r2"/>
</dbReference>
<feature type="region of interest" description="Disordered" evidence="6">
    <location>
        <begin position="335"/>
        <end position="378"/>
    </location>
</feature>
<evidence type="ECO:0000256" key="2">
    <source>
        <dbReference type="ARBA" id="ARBA00023015"/>
    </source>
</evidence>